<dbReference type="AlphaFoldDB" id="A0A9P6FPX3"/>
<gene>
    <name evidence="13" type="primary">IDE1_2</name>
    <name evidence="13" type="ORF">BGW38_003968</name>
</gene>
<evidence type="ECO:0000259" key="10">
    <source>
        <dbReference type="Pfam" id="PF05193"/>
    </source>
</evidence>
<feature type="domain" description="Coenzyme PQQ synthesis protein F-like C-terminal lobe" evidence="12">
    <location>
        <begin position="798"/>
        <end position="896"/>
    </location>
</feature>
<dbReference type="GO" id="GO:0043171">
    <property type="term" value="P:peptide catabolic process"/>
    <property type="evidence" value="ECO:0007669"/>
    <property type="project" value="TreeGrafter"/>
</dbReference>
<feature type="region of interest" description="Disordered" evidence="8">
    <location>
        <begin position="1"/>
        <end position="20"/>
    </location>
</feature>
<keyword evidence="3" id="KW-0479">Metal-binding</keyword>
<dbReference type="FunFam" id="3.30.830.10:FF:000005">
    <property type="entry name" value="nardilysin isoform X1"/>
    <property type="match status" value="1"/>
</dbReference>
<evidence type="ECO:0000256" key="4">
    <source>
        <dbReference type="ARBA" id="ARBA00022801"/>
    </source>
</evidence>
<protein>
    <submittedName>
        <fullName evidence="13">Insulinase (Peptidase M16)</fullName>
    </submittedName>
</protein>
<feature type="region of interest" description="Disordered" evidence="8">
    <location>
        <begin position="938"/>
        <end position="1003"/>
    </location>
</feature>
<dbReference type="EMBL" id="JAABOA010002578">
    <property type="protein sequence ID" value="KAF9579675.1"/>
    <property type="molecule type" value="Genomic_DNA"/>
</dbReference>
<keyword evidence="4" id="KW-0378">Hydrolase</keyword>
<dbReference type="Gene3D" id="3.30.830.10">
    <property type="entry name" value="Metalloenzyme, LuxS/M16 peptidase-like"/>
    <property type="match status" value="4"/>
</dbReference>
<dbReference type="InterPro" id="IPR011765">
    <property type="entry name" value="Pept_M16_N"/>
</dbReference>
<reference evidence="13" key="1">
    <citation type="journal article" date="2020" name="Fungal Divers.">
        <title>Resolving the Mortierellaceae phylogeny through synthesis of multi-gene phylogenetics and phylogenomics.</title>
        <authorList>
            <person name="Vandepol N."/>
            <person name="Liber J."/>
            <person name="Desiro A."/>
            <person name="Na H."/>
            <person name="Kennedy M."/>
            <person name="Barry K."/>
            <person name="Grigoriev I.V."/>
            <person name="Miller A.N."/>
            <person name="O'Donnell K."/>
            <person name="Stajich J.E."/>
            <person name="Bonito G."/>
        </authorList>
    </citation>
    <scope>NUCLEOTIDE SEQUENCE</scope>
    <source>
        <strain evidence="13">KOD1015</strain>
    </source>
</reference>
<dbReference type="InterPro" id="IPR054734">
    <property type="entry name" value="PqqF-like_C_4"/>
</dbReference>
<dbReference type="FunFam" id="3.30.830.10:FF:000003">
    <property type="entry name" value="Insulin-degrading enzyme"/>
    <property type="match status" value="1"/>
</dbReference>
<feature type="compositionally biased region" description="Low complexity" evidence="8">
    <location>
        <begin position="1"/>
        <end position="12"/>
    </location>
</feature>
<feature type="domain" description="Peptidase M16 C-terminal" evidence="10">
    <location>
        <begin position="220"/>
        <end position="391"/>
    </location>
</feature>
<keyword evidence="2" id="KW-0645">Protease</keyword>
<feature type="compositionally biased region" description="Basic residues" evidence="8">
    <location>
        <begin position="973"/>
        <end position="984"/>
    </location>
</feature>
<dbReference type="PROSITE" id="PS00143">
    <property type="entry name" value="INSULINASE"/>
    <property type="match status" value="1"/>
</dbReference>
<comment type="similarity">
    <text evidence="1 7">Belongs to the peptidase M16 family.</text>
</comment>
<dbReference type="InterPro" id="IPR001431">
    <property type="entry name" value="Pept_M16_Zn_BS"/>
</dbReference>
<keyword evidence="5" id="KW-0862">Zinc</keyword>
<dbReference type="InterPro" id="IPR050626">
    <property type="entry name" value="Peptidase_M16"/>
</dbReference>
<dbReference type="Pfam" id="PF22456">
    <property type="entry name" value="PqqF-like_C_4"/>
    <property type="match status" value="1"/>
</dbReference>
<evidence type="ECO:0000256" key="5">
    <source>
        <dbReference type="ARBA" id="ARBA00022833"/>
    </source>
</evidence>
<evidence type="ECO:0000256" key="7">
    <source>
        <dbReference type="RuleBase" id="RU004447"/>
    </source>
</evidence>
<dbReference type="PANTHER" id="PTHR43690:SF18">
    <property type="entry name" value="INSULIN-DEGRADING ENZYME-RELATED"/>
    <property type="match status" value="1"/>
</dbReference>
<keyword evidence="6" id="KW-0482">Metalloprotease</keyword>
<dbReference type="PANTHER" id="PTHR43690">
    <property type="entry name" value="NARDILYSIN"/>
    <property type="match status" value="1"/>
</dbReference>
<evidence type="ECO:0000256" key="1">
    <source>
        <dbReference type="ARBA" id="ARBA00007261"/>
    </source>
</evidence>
<dbReference type="InterPro" id="IPR011249">
    <property type="entry name" value="Metalloenz_LuxS/M16"/>
</dbReference>
<evidence type="ECO:0000259" key="11">
    <source>
        <dbReference type="Pfam" id="PF16187"/>
    </source>
</evidence>
<evidence type="ECO:0000256" key="8">
    <source>
        <dbReference type="SAM" id="MobiDB-lite"/>
    </source>
</evidence>
<dbReference type="GO" id="GO:0005739">
    <property type="term" value="C:mitochondrion"/>
    <property type="evidence" value="ECO:0007669"/>
    <property type="project" value="TreeGrafter"/>
</dbReference>
<comment type="caution">
    <text evidence="13">The sequence shown here is derived from an EMBL/GenBank/DDBJ whole genome shotgun (WGS) entry which is preliminary data.</text>
</comment>
<sequence>MASSTTTTPPTAGQGTLPDGYKLAPDKSHAVFTKGIESSANDNRSYRLVLLNNGLEVLLIHDKDTDKSAAALSVHVGHLSDPDNLQGLAHYLEHLLFLGTSKYPRENDYKEYLSLHSGRSNASTGLELTQFYFEIANAFLEGALDRFAQFFISPAFNESSTDRELRAVDSEFKRNLQMDTRRLFQLGKHLSSRENPYWHFSTGNLITLRELPQKDKINVREELIKFYHKYYSANIMKLVILGQEPLDQLTKWAVEKFSDVKNLDIEPPSYSSPPLTENEFLKTVYAKPVMDTKSLEIKFLYGDEIACYTTPPSRYISFLLGHEGPGSILSLLKNKGWANGLSASVSDGGIGNAFMKINVDLTDEGLVHHEDVTVIVFQYIEMMRREGVKDYIWFEAIPAATYVTDLVSQLQMGYAPEHVISGPALLRGAHGNLVSQYLDKYMTVDSWVGRIVTQNKTIVPGNKFTDKEQWYGTEYHVQDTSPSLIQRLKAIEPNPELHFPAPNDFIPKNFEVNRPSPDPTPLLHPTLLKQTTVSRIWHKKDDTFWIPKVHLYFQIRSPVSSSTPRNKLKSMLFAELIQDNLSESAYAAQVAGLNFSVASTNEGLVIKVEGYNDKAALLLNTVVEQMKTFDIDPSRFSRVKDLVQRNERNRDQENPRTHAEYFMTYLNEDRQWTYHELLDELDQEDITLDEMKQFHRELLSRLHIEGLIHGNMNATEAIEAGAIVENGFSARAVVPSELIARRSNLLPDRLQAVYQRPVANADNLNSGIEYYLQIGASRVPTRLNITEVILDRALVQIMAQIIQEPCFNQLRTKEQLGYIVTSGVRKHHGSFGIKIVVQSERDPIYLESRIEALLETRIRELLESMTSEEYERHVQSVKNRKLEKDKNLMEETTRYWSQIWSGFYEFDEREQDVDAMNKTTVEMARMFFQEWLRPLPDPASVAAGGNDGDQGPSHSSSENSSLYEDPWLDGRGSRTKKLSVHIRSQKLPPSAPALETPDKEEVKLKSGTTLVKDVAEFKSGLEL</sequence>
<dbReference type="FunFam" id="3.30.830.10:FF:000004">
    <property type="entry name" value="Putative insulin-degrading enzyme"/>
    <property type="match status" value="1"/>
</dbReference>
<accession>A0A9P6FPX3</accession>
<evidence type="ECO:0000313" key="14">
    <source>
        <dbReference type="Proteomes" id="UP000780801"/>
    </source>
</evidence>
<evidence type="ECO:0000259" key="9">
    <source>
        <dbReference type="Pfam" id="PF00675"/>
    </source>
</evidence>
<evidence type="ECO:0000256" key="6">
    <source>
        <dbReference type="ARBA" id="ARBA00023049"/>
    </source>
</evidence>
<dbReference type="OrthoDB" id="952271at2759"/>
<feature type="domain" description="Peptidase M16 N-terminal" evidence="9">
    <location>
        <begin position="57"/>
        <end position="191"/>
    </location>
</feature>
<dbReference type="Proteomes" id="UP000780801">
    <property type="component" value="Unassembled WGS sequence"/>
</dbReference>
<dbReference type="GO" id="GO:0051603">
    <property type="term" value="P:proteolysis involved in protein catabolic process"/>
    <property type="evidence" value="ECO:0007669"/>
    <property type="project" value="TreeGrafter"/>
</dbReference>
<proteinExistence type="inferred from homology"/>
<dbReference type="Pfam" id="PF16187">
    <property type="entry name" value="Peptidase_M16_M"/>
    <property type="match status" value="1"/>
</dbReference>
<organism evidence="13 14">
    <name type="scientific">Lunasporangiospora selenospora</name>
    <dbReference type="NCBI Taxonomy" id="979761"/>
    <lineage>
        <taxon>Eukaryota</taxon>
        <taxon>Fungi</taxon>
        <taxon>Fungi incertae sedis</taxon>
        <taxon>Mucoromycota</taxon>
        <taxon>Mortierellomycotina</taxon>
        <taxon>Mortierellomycetes</taxon>
        <taxon>Mortierellales</taxon>
        <taxon>Mortierellaceae</taxon>
        <taxon>Lunasporangiospora</taxon>
    </lineage>
</organism>
<dbReference type="GO" id="GO:0005829">
    <property type="term" value="C:cytosol"/>
    <property type="evidence" value="ECO:0007669"/>
    <property type="project" value="TreeGrafter"/>
</dbReference>
<dbReference type="Pfam" id="PF05193">
    <property type="entry name" value="Peptidase_M16_C"/>
    <property type="match status" value="1"/>
</dbReference>
<evidence type="ECO:0000259" key="12">
    <source>
        <dbReference type="Pfam" id="PF22456"/>
    </source>
</evidence>
<dbReference type="GO" id="GO:0004222">
    <property type="term" value="F:metalloendopeptidase activity"/>
    <property type="evidence" value="ECO:0007669"/>
    <property type="project" value="InterPro"/>
</dbReference>
<dbReference type="GO" id="GO:0046872">
    <property type="term" value="F:metal ion binding"/>
    <property type="evidence" value="ECO:0007669"/>
    <property type="project" value="UniProtKB-KW"/>
</dbReference>
<evidence type="ECO:0000256" key="3">
    <source>
        <dbReference type="ARBA" id="ARBA00022723"/>
    </source>
</evidence>
<evidence type="ECO:0000256" key="2">
    <source>
        <dbReference type="ARBA" id="ARBA00022670"/>
    </source>
</evidence>
<name>A0A9P6FPX3_9FUNG</name>
<dbReference type="Pfam" id="PF00675">
    <property type="entry name" value="Peptidase_M16"/>
    <property type="match status" value="1"/>
</dbReference>
<dbReference type="SUPFAM" id="SSF63411">
    <property type="entry name" value="LuxS/MPP-like metallohydrolase"/>
    <property type="match status" value="4"/>
</dbReference>
<feature type="domain" description="Peptidase M16 middle/third" evidence="11">
    <location>
        <begin position="395"/>
        <end position="680"/>
    </location>
</feature>
<evidence type="ECO:0000313" key="13">
    <source>
        <dbReference type="EMBL" id="KAF9579675.1"/>
    </source>
</evidence>
<keyword evidence="14" id="KW-1185">Reference proteome</keyword>
<dbReference type="InterPro" id="IPR032632">
    <property type="entry name" value="Peptidase_M16_M"/>
</dbReference>
<dbReference type="InterPro" id="IPR007863">
    <property type="entry name" value="Peptidase_M16_C"/>
</dbReference>
<feature type="non-terminal residue" evidence="13">
    <location>
        <position position="1023"/>
    </location>
</feature>